<dbReference type="RefSeq" id="XP_031788752.1">
    <property type="nucleotide sequence ID" value="XM_031932892.2"/>
</dbReference>
<feature type="compositionally biased region" description="Acidic residues" evidence="1">
    <location>
        <begin position="243"/>
        <end position="254"/>
    </location>
</feature>
<dbReference type="EnsemblMetazoa" id="XM_031932892">
    <property type="protein sequence ID" value="XP_031788752"/>
    <property type="gene ID" value="LOC116417817"/>
</dbReference>
<dbReference type="AlphaFoldDB" id="A0A7M7QJR6"/>
<evidence type="ECO:0000313" key="3">
    <source>
        <dbReference type="Proteomes" id="UP000002358"/>
    </source>
</evidence>
<dbReference type="GeneID" id="116417817"/>
<reference evidence="2" key="1">
    <citation type="submission" date="2021-01" db="UniProtKB">
        <authorList>
            <consortium name="EnsemblMetazoa"/>
        </authorList>
    </citation>
    <scope>IDENTIFICATION</scope>
</reference>
<accession>A0A7M7QJR6</accession>
<organism evidence="2 3">
    <name type="scientific">Nasonia vitripennis</name>
    <name type="common">Parasitic wasp</name>
    <dbReference type="NCBI Taxonomy" id="7425"/>
    <lineage>
        <taxon>Eukaryota</taxon>
        <taxon>Metazoa</taxon>
        <taxon>Ecdysozoa</taxon>
        <taxon>Arthropoda</taxon>
        <taxon>Hexapoda</taxon>
        <taxon>Insecta</taxon>
        <taxon>Pterygota</taxon>
        <taxon>Neoptera</taxon>
        <taxon>Endopterygota</taxon>
        <taxon>Hymenoptera</taxon>
        <taxon>Apocrita</taxon>
        <taxon>Proctotrupomorpha</taxon>
        <taxon>Chalcidoidea</taxon>
        <taxon>Pteromalidae</taxon>
        <taxon>Pteromalinae</taxon>
        <taxon>Nasonia</taxon>
    </lineage>
</organism>
<sequence>MLGDMEKLSSASKIWIEVGSGNRQRIIDVNKLYEELGNSLCNALPELHAFTGCDFNPAFYQKGKKRSQQLLRQSADFQKVFADLGYLNDNNRSEIFEKIQAFVCHLYGMKKLKCVNEARFVLFSKTYKCSSTVNDSFKIKVKNVDGSSMPPSQSELLQQFLRAAHIANIWRNAHAKIITELSPIDHGWKIVEGKYEFDWFQGDQLPQLVNDVVLQPPEENSDSRSETQSETTDIDVSDHDEINEFDESEEEFDN</sequence>
<dbReference type="PANTHER" id="PTHR46704">
    <property type="entry name" value="CXC DOMAIN-CONTAINING PROTEIN-RELATED"/>
    <property type="match status" value="1"/>
</dbReference>
<name>A0A7M7QJR6_NASVI</name>
<dbReference type="KEGG" id="nvi:116417817"/>
<feature type="region of interest" description="Disordered" evidence="1">
    <location>
        <begin position="215"/>
        <end position="254"/>
    </location>
</feature>
<protein>
    <submittedName>
        <fullName evidence="2">Uncharacterized protein</fullName>
    </submittedName>
</protein>
<evidence type="ECO:0000256" key="1">
    <source>
        <dbReference type="SAM" id="MobiDB-lite"/>
    </source>
</evidence>
<dbReference type="PANTHER" id="PTHR46704:SF9">
    <property type="entry name" value="BHLH DOMAIN-CONTAINING PROTEIN"/>
    <property type="match status" value="1"/>
</dbReference>
<evidence type="ECO:0000313" key="2">
    <source>
        <dbReference type="EnsemblMetazoa" id="XP_031788752"/>
    </source>
</evidence>
<dbReference type="InParanoid" id="A0A7M7QJR6"/>
<dbReference type="OrthoDB" id="7699118at2759"/>
<keyword evidence="3" id="KW-1185">Reference proteome</keyword>
<proteinExistence type="predicted"/>
<dbReference type="Proteomes" id="UP000002358">
    <property type="component" value="Unassembled WGS sequence"/>
</dbReference>